<dbReference type="EMBL" id="GBXM01106721">
    <property type="protein sequence ID" value="JAH01856.1"/>
    <property type="molecule type" value="Transcribed_RNA"/>
</dbReference>
<dbReference type="AlphaFoldDB" id="A0A0E9PB24"/>
<reference evidence="1" key="1">
    <citation type="submission" date="2014-11" db="EMBL/GenBank/DDBJ databases">
        <authorList>
            <person name="Amaro Gonzalez C."/>
        </authorList>
    </citation>
    <scope>NUCLEOTIDE SEQUENCE</scope>
</reference>
<organism evidence="1">
    <name type="scientific">Anguilla anguilla</name>
    <name type="common">European freshwater eel</name>
    <name type="synonym">Muraena anguilla</name>
    <dbReference type="NCBI Taxonomy" id="7936"/>
    <lineage>
        <taxon>Eukaryota</taxon>
        <taxon>Metazoa</taxon>
        <taxon>Chordata</taxon>
        <taxon>Craniata</taxon>
        <taxon>Vertebrata</taxon>
        <taxon>Euteleostomi</taxon>
        <taxon>Actinopterygii</taxon>
        <taxon>Neopterygii</taxon>
        <taxon>Teleostei</taxon>
        <taxon>Anguilliformes</taxon>
        <taxon>Anguillidae</taxon>
        <taxon>Anguilla</taxon>
    </lineage>
</organism>
<reference evidence="1" key="2">
    <citation type="journal article" date="2015" name="Fish Shellfish Immunol.">
        <title>Early steps in the European eel (Anguilla anguilla)-Vibrio vulnificus interaction in the gills: Role of the RtxA13 toxin.</title>
        <authorList>
            <person name="Callol A."/>
            <person name="Pajuelo D."/>
            <person name="Ebbesson L."/>
            <person name="Teles M."/>
            <person name="MacKenzie S."/>
            <person name="Amaro C."/>
        </authorList>
    </citation>
    <scope>NUCLEOTIDE SEQUENCE</scope>
</reference>
<accession>A0A0E9PB24</accession>
<protein>
    <submittedName>
        <fullName evidence="1">Uncharacterized protein</fullName>
    </submittedName>
</protein>
<evidence type="ECO:0000313" key="1">
    <source>
        <dbReference type="EMBL" id="JAH01856.1"/>
    </source>
</evidence>
<name>A0A0E9PB24_ANGAN</name>
<sequence>MTHRDSLGLIKIRDSLGLTGTQGIIGTQKKLT</sequence>
<proteinExistence type="predicted"/>